<dbReference type="KEGG" id="mtt:Ftrac_2657"/>
<keyword evidence="2" id="KW-0328">Glycosyltransferase</keyword>
<dbReference type="PANTHER" id="PTHR43685:SF5">
    <property type="entry name" value="GLYCOSYLTRANSFERASE EPSE-RELATED"/>
    <property type="match status" value="1"/>
</dbReference>
<dbReference type="Gene3D" id="3.90.550.10">
    <property type="entry name" value="Spore Coat Polysaccharide Biosynthesis Protein SpsA, Chain A"/>
    <property type="match status" value="1"/>
</dbReference>
<evidence type="ECO:0000313" key="6">
    <source>
        <dbReference type="EMBL" id="ADR22635.1"/>
    </source>
</evidence>
<evidence type="ECO:0000259" key="5">
    <source>
        <dbReference type="Pfam" id="PF00535"/>
    </source>
</evidence>
<gene>
    <name evidence="6" type="ordered locus">Ftrac_2657</name>
</gene>
<dbReference type="GO" id="GO:0016757">
    <property type="term" value="F:glycosyltransferase activity"/>
    <property type="evidence" value="ECO:0007669"/>
    <property type="project" value="UniProtKB-KW"/>
</dbReference>
<dbReference type="InterPro" id="IPR050834">
    <property type="entry name" value="Glycosyltransf_2"/>
</dbReference>
<keyword evidence="7" id="KW-1185">Reference proteome</keyword>
<comment type="similarity">
    <text evidence="1">Belongs to the glycosyltransferase 2 family.</text>
</comment>
<evidence type="ECO:0000313" key="7">
    <source>
        <dbReference type="Proteomes" id="UP000008720"/>
    </source>
</evidence>
<organism evidence="6 7">
    <name type="scientific">Marivirga tractuosa (strain ATCC 23168 / DSM 4126 / NBRC 15989 / NCIMB 1408 / VKM B-1430 / H-43)</name>
    <name type="common">Microscilla tractuosa</name>
    <name type="synonym">Flexibacter tractuosus</name>
    <dbReference type="NCBI Taxonomy" id="643867"/>
    <lineage>
        <taxon>Bacteria</taxon>
        <taxon>Pseudomonadati</taxon>
        <taxon>Bacteroidota</taxon>
        <taxon>Cytophagia</taxon>
        <taxon>Cytophagales</taxon>
        <taxon>Marivirgaceae</taxon>
        <taxon>Marivirga</taxon>
    </lineage>
</organism>
<reference evidence="6 7" key="1">
    <citation type="journal article" date="2011" name="Stand. Genomic Sci.">
        <title>Complete genome sequence of Marivirga tractuosa type strain (H-43).</title>
        <authorList>
            <person name="Pagani I."/>
            <person name="Chertkov O."/>
            <person name="Lapidus A."/>
            <person name="Lucas S."/>
            <person name="Del Rio T.G."/>
            <person name="Tice H."/>
            <person name="Copeland A."/>
            <person name="Cheng J.F."/>
            <person name="Nolan M."/>
            <person name="Saunders E."/>
            <person name="Pitluck S."/>
            <person name="Held B."/>
            <person name="Goodwin L."/>
            <person name="Liolios K."/>
            <person name="Ovchinikova G."/>
            <person name="Ivanova N."/>
            <person name="Mavromatis K."/>
            <person name="Pati A."/>
            <person name="Chen A."/>
            <person name="Palaniappan K."/>
            <person name="Land M."/>
            <person name="Hauser L."/>
            <person name="Jeffries C.D."/>
            <person name="Detter J.C."/>
            <person name="Han C."/>
            <person name="Tapia R."/>
            <person name="Ngatchou-Djao O.D."/>
            <person name="Rohde M."/>
            <person name="Goker M."/>
            <person name="Spring S."/>
            <person name="Sikorski J."/>
            <person name="Woyke T."/>
            <person name="Bristow J."/>
            <person name="Eisen J.A."/>
            <person name="Markowitz V."/>
            <person name="Hugenholtz P."/>
            <person name="Klenk H.P."/>
            <person name="Kyrpides N.C."/>
        </authorList>
    </citation>
    <scope>NUCLEOTIDE SEQUENCE [LARGE SCALE GENOMIC DNA]</scope>
    <source>
        <strain evidence="7">ATCC 23168 / DSM 4126 / NBRC 15989 / NCIMB 1408 / VKM B-1430 / H-43</strain>
    </source>
</reference>
<evidence type="ECO:0000256" key="4">
    <source>
        <dbReference type="SAM" id="Phobius"/>
    </source>
</evidence>
<dbReference type="Proteomes" id="UP000008720">
    <property type="component" value="Chromosome"/>
</dbReference>
<keyword evidence="3 6" id="KW-0808">Transferase</keyword>
<dbReference type="HOGENOM" id="CLU_025996_0_9_10"/>
<protein>
    <submittedName>
        <fullName evidence="6">Glycosyl transferase family 2</fullName>
    </submittedName>
</protein>
<feature type="transmembrane region" description="Helical" evidence="4">
    <location>
        <begin position="246"/>
        <end position="265"/>
    </location>
</feature>
<accession>E4TQB2</accession>
<feature type="domain" description="Glycosyltransferase 2-like" evidence="5">
    <location>
        <begin position="9"/>
        <end position="142"/>
    </location>
</feature>
<dbReference type="InterPro" id="IPR029044">
    <property type="entry name" value="Nucleotide-diphossugar_trans"/>
</dbReference>
<dbReference type="eggNOG" id="COG1216">
    <property type="taxonomic scope" value="Bacteria"/>
</dbReference>
<evidence type="ECO:0000256" key="2">
    <source>
        <dbReference type="ARBA" id="ARBA00022676"/>
    </source>
</evidence>
<dbReference type="RefSeq" id="WP_013454778.1">
    <property type="nucleotide sequence ID" value="NC_014759.1"/>
</dbReference>
<evidence type="ECO:0000256" key="1">
    <source>
        <dbReference type="ARBA" id="ARBA00006739"/>
    </source>
</evidence>
<dbReference type="OrthoDB" id="6307329at2"/>
<dbReference type="CAZy" id="GT2">
    <property type="family name" value="Glycosyltransferase Family 2"/>
</dbReference>
<sequence length="274" mass="32265">MAESNRVLVLICLYKNDKEKYFSKALESILNQTYPNFTIFLNIDGAIDKSIEDYLRKYIGDKRIIINSNLINRGLPHRLNEGINYAIENNYDLVARMDSDDISFLNRFQLQVDFLKSNNHVDIIGGQAKTISDEGNIIGDLSLPLKHDKLKRQFIFRSPLIHPAVMARTDFFKKAGYYSEHFRQGQDYELWFRALKNNCIFNNLPNKIIYHRIDESFFSGRRSSKTRAKNLFLLRRKAIRELDLSAFNYLIAFLIYVYAFLPSFLKRIAYNKFR</sequence>
<keyword evidence="4" id="KW-0472">Membrane</keyword>
<dbReference type="InterPro" id="IPR001173">
    <property type="entry name" value="Glyco_trans_2-like"/>
</dbReference>
<dbReference type="EMBL" id="CP002349">
    <property type="protein sequence ID" value="ADR22635.1"/>
    <property type="molecule type" value="Genomic_DNA"/>
</dbReference>
<dbReference type="Pfam" id="PF00535">
    <property type="entry name" value="Glycos_transf_2"/>
    <property type="match status" value="1"/>
</dbReference>
<keyword evidence="4" id="KW-0812">Transmembrane</keyword>
<dbReference type="STRING" id="643867.Ftrac_2657"/>
<dbReference type="SUPFAM" id="SSF53448">
    <property type="entry name" value="Nucleotide-diphospho-sugar transferases"/>
    <property type="match status" value="1"/>
</dbReference>
<evidence type="ECO:0000256" key="3">
    <source>
        <dbReference type="ARBA" id="ARBA00022679"/>
    </source>
</evidence>
<keyword evidence="4" id="KW-1133">Transmembrane helix</keyword>
<dbReference type="PANTHER" id="PTHR43685">
    <property type="entry name" value="GLYCOSYLTRANSFERASE"/>
    <property type="match status" value="1"/>
</dbReference>
<name>E4TQB2_MARTH</name>
<dbReference type="AlphaFoldDB" id="E4TQB2"/>
<proteinExistence type="inferred from homology"/>